<gene>
    <name evidence="2" type="ORF">ABB37_05850</name>
</gene>
<comment type="caution">
    <text evidence="2">The sequence shown here is derived from an EMBL/GenBank/DDBJ whole genome shotgun (WGS) entry which is preliminary data.</text>
</comment>
<reference evidence="2 3" key="1">
    <citation type="submission" date="2015-07" db="EMBL/GenBank/DDBJ databases">
        <title>High-quality genome of monoxenous trypanosomatid Leptomonas pyrrhocoris.</title>
        <authorList>
            <person name="Flegontov P."/>
            <person name="Butenko A."/>
            <person name="Firsov S."/>
            <person name="Vlcek C."/>
            <person name="Logacheva M.D."/>
            <person name="Field M."/>
            <person name="Filatov D."/>
            <person name="Flegontova O."/>
            <person name="Gerasimov E."/>
            <person name="Jackson A.P."/>
            <person name="Kelly S."/>
            <person name="Opperdoes F."/>
            <person name="O'Reilly A."/>
            <person name="Votypka J."/>
            <person name="Yurchenko V."/>
            <person name="Lukes J."/>
        </authorList>
    </citation>
    <scope>NUCLEOTIDE SEQUENCE [LARGE SCALE GENOMIC DNA]</scope>
    <source>
        <strain evidence="2">H10</strain>
    </source>
</reference>
<dbReference type="InterPro" id="IPR016024">
    <property type="entry name" value="ARM-type_fold"/>
</dbReference>
<feature type="region of interest" description="Disordered" evidence="1">
    <location>
        <begin position="982"/>
        <end position="1016"/>
    </location>
</feature>
<dbReference type="VEuPathDB" id="TriTrypDB:LpyrH10_12_0280"/>
<proteinExistence type="predicted"/>
<protein>
    <submittedName>
        <fullName evidence="2">Uncharacterized protein</fullName>
    </submittedName>
</protein>
<dbReference type="SUPFAM" id="SSF48371">
    <property type="entry name" value="ARM repeat"/>
    <property type="match status" value="2"/>
</dbReference>
<organism evidence="2 3">
    <name type="scientific">Leptomonas pyrrhocoris</name>
    <name type="common">Firebug parasite</name>
    <dbReference type="NCBI Taxonomy" id="157538"/>
    <lineage>
        <taxon>Eukaryota</taxon>
        <taxon>Discoba</taxon>
        <taxon>Euglenozoa</taxon>
        <taxon>Kinetoplastea</taxon>
        <taxon>Metakinetoplastina</taxon>
        <taxon>Trypanosomatida</taxon>
        <taxon>Trypanosomatidae</taxon>
        <taxon>Leishmaniinae</taxon>
        <taxon>Leptomonas</taxon>
    </lineage>
</organism>
<evidence type="ECO:0000313" key="2">
    <source>
        <dbReference type="EMBL" id="KPA78722.1"/>
    </source>
</evidence>
<dbReference type="EMBL" id="LGTL01000012">
    <property type="protein sequence ID" value="KPA78721.1"/>
    <property type="molecule type" value="Genomic_DNA"/>
</dbReference>
<accession>A0A0N0DUD6</accession>
<dbReference type="EMBL" id="LGTL01000012">
    <property type="protein sequence ID" value="KPA78722.1"/>
    <property type="molecule type" value="Genomic_DNA"/>
</dbReference>
<evidence type="ECO:0000256" key="1">
    <source>
        <dbReference type="SAM" id="MobiDB-lite"/>
    </source>
</evidence>
<sequence>MPQFASTEALTRFVEGQSHHERCRTLLDVGRTSVLAKPPDSTTAQHIICELAQPSQVHYHRLLSAYALRGAFAEAKLKATAVQEDLWKAALSLLDDPSLKVAQIVMTPLLTAAARPSSETSSASFSPSSFLLSAPLPQFKSFVSKLRQCGQQALLVQLYASKTVADPAKQQYLLGHLSPADFEKLSEEDQASLDSAALRLLCRFHGAWVASYLTRRVEAVAAATTTPTVDALLRRHVTQAFHHLASNGGATHALALFIATAHLLGLAQGELLQLLSHHFMRLYPVEVGTYLLDGAGRTMLASFQRRMELRLTRHSAGRLKGQTDLILRMMEHGILCAIQSDPEFLPREVRQRLYDTQRSSMTTDNGVLRENYMRRLPREEDRVAEARVNYAHRALQDDPYGRLSYLSFVPFPEAVQLGAAYIASNDAGLRAAAVTSLLQSLRYFPEHVDAALDFCLRRTKEQDPWKTTMYDAWSALPRGFWRHTRAYLPDATLLEKLQQLLDATYSAKDLSQGTLNSVQELLCGLVGPHPDFALPRLLQLISKWKEFTSALNGTKPFGYVALLYPQVIPRVVTELLRVAQKSLHDNKYFAYVNIMEVFLSKSRKHVPHVLPLRLHHHQENGSGQQATMQASVKAALHAGMNSTSDYAAGRAFDLYYRNFPAEAVAGLPSLLETNLDWVTREAVQTIVCNLTQGPLLDRLVTPLCNIPTGRFYETEDATRAYICHLPLSYAYRWTAHQQRTYAQAILKVIYGKSNINIFSGRDFVTALARLPSVSSSTAWTSSEGVSYSLLTLATEQHPEHGDYLKGFALQALGLLVGDAAAVTALQAALEVPDTRIDALRALTRTLRCASSAEAVRVLEPLLTGKQVTAQKEALYLLGSKRDEVAYRRLVRFAAERQLPMPEEDAEGNAIHRAAGEEEEEKGVKSINTASDSTAAAPVAMHRDVRTALVTTLFHYLSKPQVWAYYDRLLARDCSGAEAMQNDNEGAAAVKEDSASEEEEADVAKEGEGKGKGEEMDEKPCASAAACEAMTTLPWINLRLPWQLARYQALLTGLLRHPKRDVSVAALNKLATVPPYTNMELCRAAAAYLDDCTNPRLVRSALQCMMRCTAEDSIPYVVSVILRTPADPSLQTIADVFASLTSQADPAMKPRFYRVIEGVATKLTAAHRQPTLIVRFIAALPSAQFVAQLMAAESAGILHTGAAYAAVASVRNSESLLRDLTEAEAFELSTLRRHPSALLRRMGLEVVLQVRSRKGWTDSRRAAVVAYQHDSDLWVSSDALVVRMT</sequence>
<feature type="compositionally biased region" description="Basic and acidic residues" evidence="1">
    <location>
        <begin position="1001"/>
        <end position="1016"/>
    </location>
</feature>
<dbReference type="Proteomes" id="UP000037923">
    <property type="component" value="Unassembled WGS sequence"/>
</dbReference>
<evidence type="ECO:0000313" key="3">
    <source>
        <dbReference type="Proteomes" id="UP000037923"/>
    </source>
</evidence>
<dbReference type="OMA" id="GWSEDRK"/>
<dbReference type="GeneID" id="26906140"/>
<dbReference type="RefSeq" id="XP_015657160.1">
    <property type="nucleotide sequence ID" value="XM_015804026.1"/>
</dbReference>
<keyword evidence="3" id="KW-1185">Reference proteome</keyword>
<dbReference type="OrthoDB" id="3517218at2759"/>
<dbReference type="RefSeq" id="XP_015657161.1">
    <property type="nucleotide sequence ID" value="XM_015804027.1"/>
</dbReference>
<name>A0A0N0DUD6_LEPPY</name>